<reference evidence="1 2" key="1">
    <citation type="journal article" date="2012" name="BMC Genomics">
        <title>Comparative genomics of the white-rot fungi, Phanerochaete carnosa and P. chrysosporium, to elucidate the genetic basis of the distinct wood types they colonize.</title>
        <authorList>
            <person name="Suzuki H."/>
            <person name="MacDonald J."/>
            <person name="Syed K."/>
            <person name="Salamov A."/>
            <person name="Hori C."/>
            <person name="Aerts A."/>
            <person name="Henrissat B."/>
            <person name="Wiebenga A."/>
            <person name="vanKuyk P.A."/>
            <person name="Barry K."/>
            <person name="Lindquist E."/>
            <person name="LaButti K."/>
            <person name="Lapidus A."/>
            <person name="Lucas S."/>
            <person name="Coutinho P."/>
            <person name="Gong Y."/>
            <person name="Samejima M."/>
            <person name="Mahadevan R."/>
            <person name="Abou-Zaid M."/>
            <person name="de Vries R.P."/>
            <person name="Igarashi K."/>
            <person name="Yadav J.S."/>
            <person name="Grigoriev I.V."/>
            <person name="Master E.R."/>
        </authorList>
    </citation>
    <scope>NUCLEOTIDE SEQUENCE [LARGE SCALE GENOMIC DNA]</scope>
    <source>
        <strain evidence="1 2">HHB-10118-sp</strain>
    </source>
</reference>
<dbReference type="AlphaFoldDB" id="K5V344"/>
<name>K5V344_PHACS</name>
<gene>
    <name evidence="1" type="ORF">PHACADRAFT_254426</name>
</gene>
<dbReference type="GeneID" id="18916067"/>
<protein>
    <submittedName>
        <fullName evidence="1">Uncharacterized protein</fullName>
    </submittedName>
</protein>
<evidence type="ECO:0000313" key="1">
    <source>
        <dbReference type="EMBL" id="EKM56986.1"/>
    </source>
</evidence>
<keyword evidence="2" id="KW-1185">Reference proteome</keyword>
<dbReference type="HOGENOM" id="CLU_3093068_0_0_1"/>
<organism evidence="1 2">
    <name type="scientific">Phanerochaete carnosa (strain HHB-10118-sp)</name>
    <name type="common">White-rot fungus</name>
    <name type="synonym">Peniophora carnosa</name>
    <dbReference type="NCBI Taxonomy" id="650164"/>
    <lineage>
        <taxon>Eukaryota</taxon>
        <taxon>Fungi</taxon>
        <taxon>Dikarya</taxon>
        <taxon>Basidiomycota</taxon>
        <taxon>Agaricomycotina</taxon>
        <taxon>Agaricomycetes</taxon>
        <taxon>Polyporales</taxon>
        <taxon>Phanerochaetaceae</taxon>
        <taxon>Phanerochaete</taxon>
    </lineage>
</organism>
<dbReference type="KEGG" id="pco:PHACADRAFT_254426"/>
<sequence length="52" mass="5468">MASTDHVLWHMVKGCIEMGRASDTHDTVDSALVPHAACSAAPAALHLRATTL</sequence>
<dbReference type="InParanoid" id="K5V344"/>
<accession>K5V344</accession>
<dbReference type="RefSeq" id="XP_007394815.1">
    <property type="nucleotide sequence ID" value="XM_007394753.1"/>
</dbReference>
<proteinExistence type="predicted"/>
<dbReference type="Proteomes" id="UP000008370">
    <property type="component" value="Unassembled WGS sequence"/>
</dbReference>
<evidence type="ECO:0000313" key="2">
    <source>
        <dbReference type="Proteomes" id="UP000008370"/>
    </source>
</evidence>
<feature type="non-terminal residue" evidence="1">
    <location>
        <position position="1"/>
    </location>
</feature>
<dbReference type="EMBL" id="JH930471">
    <property type="protein sequence ID" value="EKM56986.1"/>
    <property type="molecule type" value="Genomic_DNA"/>
</dbReference>